<keyword evidence="5" id="KW-0560">Oxidoreductase</keyword>
<dbReference type="PANTHER" id="PTHR43303:SF4">
    <property type="entry name" value="NADPH DEHYDROGENASE C23G7.10C-RELATED"/>
    <property type="match status" value="1"/>
</dbReference>
<feature type="domain" description="NADH:flavin oxidoreductase/NADH oxidase N-terminal" evidence="6">
    <location>
        <begin position="19"/>
        <end position="353"/>
    </location>
</feature>
<evidence type="ECO:0000256" key="1">
    <source>
        <dbReference type="ARBA" id="ARBA00001917"/>
    </source>
</evidence>
<comment type="caution">
    <text evidence="7">The sequence shown here is derived from an EMBL/GenBank/DDBJ whole genome shotgun (WGS) entry which is preliminary data.</text>
</comment>
<dbReference type="InterPro" id="IPR013785">
    <property type="entry name" value="Aldolase_TIM"/>
</dbReference>
<keyword evidence="4" id="KW-0521">NADP</keyword>
<dbReference type="InterPro" id="IPR001155">
    <property type="entry name" value="OxRdtase_FMN_N"/>
</dbReference>
<accession>A0ABW5H4I4</accession>
<dbReference type="Pfam" id="PF00724">
    <property type="entry name" value="Oxidored_FMN"/>
    <property type="match status" value="1"/>
</dbReference>
<name>A0ABW5H4I4_9PSEU</name>
<protein>
    <submittedName>
        <fullName evidence="7">NADH:flavin oxidoreductase/NADH oxidase</fullName>
    </submittedName>
</protein>
<evidence type="ECO:0000256" key="5">
    <source>
        <dbReference type="ARBA" id="ARBA00023002"/>
    </source>
</evidence>
<dbReference type="PANTHER" id="PTHR43303">
    <property type="entry name" value="NADPH DEHYDROGENASE C23G7.10C-RELATED"/>
    <property type="match status" value="1"/>
</dbReference>
<dbReference type="EMBL" id="JBHUKS010000006">
    <property type="protein sequence ID" value="MFD2467825.1"/>
    <property type="molecule type" value="Genomic_DNA"/>
</dbReference>
<keyword evidence="8" id="KW-1185">Reference proteome</keyword>
<evidence type="ECO:0000259" key="6">
    <source>
        <dbReference type="Pfam" id="PF00724"/>
    </source>
</evidence>
<dbReference type="Proteomes" id="UP001597483">
    <property type="component" value="Unassembled WGS sequence"/>
</dbReference>
<dbReference type="InterPro" id="IPR044152">
    <property type="entry name" value="YqjM-like"/>
</dbReference>
<organism evidence="7 8">
    <name type="scientific">Amycolatopsis silviterrae</name>
    <dbReference type="NCBI Taxonomy" id="1656914"/>
    <lineage>
        <taxon>Bacteria</taxon>
        <taxon>Bacillati</taxon>
        <taxon>Actinomycetota</taxon>
        <taxon>Actinomycetes</taxon>
        <taxon>Pseudonocardiales</taxon>
        <taxon>Pseudonocardiaceae</taxon>
        <taxon>Amycolatopsis</taxon>
    </lineage>
</organism>
<keyword evidence="3" id="KW-0288">FMN</keyword>
<evidence type="ECO:0000313" key="7">
    <source>
        <dbReference type="EMBL" id="MFD2467825.1"/>
    </source>
</evidence>
<evidence type="ECO:0000256" key="3">
    <source>
        <dbReference type="ARBA" id="ARBA00022643"/>
    </source>
</evidence>
<reference evidence="8" key="1">
    <citation type="journal article" date="2019" name="Int. J. Syst. Evol. Microbiol.">
        <title>The Global Catalogue of Microorganisms (GCM) 10K type strain sequencing project: providing services to taxonomists for standard genome sequencing and annotation.</title>
        <authorList>
            <consortium name="The Broad Institute Genomics Platform"/>
            <consortium name="The Broad Institute Genome Sequencing Center for Infectious Disease"/>
            <person name="Wu L."/>
            <person name="Ma J."/>
        </authorList>
    </citation>
    <scope>NUCLEOTIDE SEQUENCE [LARGE SCALE GENOMIC DNA]</scope>
    <source>
        <strain evidence="8">CGMCC 4.7641</strain>
    </source>
</reference>
<dbReference type="Gene3D" id="3.20.20.70">
    <property type="entry name" value="Aldolase class I"/>
    <property type="match status" value="1"/>
</dbReference>
<proteinExistence type="predicted"/>
<gene>
    <name evidence="7" type="ORF">ACFSVL_10495</name>
</gene>
<dbReference type="RefSeq" id="WP_378302898.1">
    <property type="nucleotide sequence ID" value="NZ_JBHUKS010000006.1"/>
</dbReference>
<keyword evidence="2" id="KW-0285">Flavoprotein</keyword>
<dbReference type="SUPFAM" id="SSF51395">
    <property type="entry name" value="FMN-linked oxidoreductases"/>
    <property type="match status" value="1"/>
</dbReference>
<evidence type="ECO:0000256" key="4">
    <source>
        <dbReference type="ARBA" id="ARBA00022857"/>
    </source>
</evidence>
<sequence>MRDDVHHCGTTTGARAAWTPLRLRDVTLPNRVWMSPMCQYSAEGDGTPTDWHLAHYGARAAGGLGLVTVECTAVAPDMRTTVRDLGLWNDQQIAGHRRLTEMITTIGSVPAVQLGVAGRKSSHGVPWDNAGTRSAIPPDEGGWQPLAPSPVPFAGLAVPAEMSSADGERLLDDLERAARAAHRAGYQLLELHGANGYLFHEFLSPLANHRTDEWGGDLRARMRFPLAMVRALRAGWPEEKPLAVRIPAEDLLDGGLTVEDMTVVAAGLSACGVDLIDLSSGALVPEARRLSEPLHNAQYGPLFRASGAAIAASGEISSAAHLDEAVPALVDAVFVGRALLRDPYWALRAKDSSPAESWPRQYRRAF</sequence>
<evidence type="ECO:0000313" key="8">
    <source>
        <dbReference type="Proteomes" id="UP001597483"/>
    </source>
</evidence>
<evidence type="ECO:0000256" key="2">
    <source>
        <dbReference type="ARBA" id="ARBA00022630"/>
    </source>
</evidence>
<comment type="cofactor">
    <cofactor evidence="1">
        <name>FMN</name>
        <dbReference type="ChEBI" id="CHEBI:58210"/>
    </cofactor>
</comment>